<organism evidence="1 2">
    <name type="scientific">Entomophthora muscae</name>
    <dbReference type="NCBI Taxonomy" id="34485"/>
    <lineage>
        <taxon>Eukaryota</taxon>
        <taxon>Fungi</taxon>
        <taxon>Fungi incertae sedis</taxon>
        <taxon>Zoopagomycota</taxon>
        <taxon>Entomophthoromycotina</taxon>
        <taxon>Entomophthoromycetes</taxon>
        <taxon>Entomophthorales</taxon>
        <taxon>Entomophthoraceae</taxon>
        <taxon>Entomophthora</taxon>
    </lineage>
</organism>
<reference evidence="1" key="1">
    <citation type="submission" date="2022-04" db="EMBL/GenBank/DDBJ databases">
        <title>Genome of the entomopathogenic fungus Entomophthora muscae.</title>
        <authorList>
            <person name="Elya C."/>
            <person name="Lovett B.R."/>
            <person name="Lee E."/>
            <person name="Macias A.M."/>
            <person name="Hajek A.E."/>
            <person name="De Bivort B.L."/>
            <person name="Kasson M.T."/>
            <person name="De Fine Licht H.H."/>
            <person name="Stajich J.E."/>
        </authorList>
    </citation>
    <scope>NUCLEOTIDE SEQUENCE</scope>
    <source>
        <strain evidence="1">Berkeley</strain>
    </source>
</reference>
<comment type="caution">
    <text evidence="1">The sequence shown here is derived from an EMBL/GenBank/DDBJ whole genome shotgun (WGS) entry which is preliminary data.</text>
</comment>
<sequence>MLGKSPYSTSLSLTFLYSFDQFTLHLCKLSMPQTRHSNVEAEINTLPSNVSYITQEALKEFP</sequence>
<keyword evidence="2" id="KW-1185">Reference proteome</keyword>
<gene>
    <name evidence="1" type="ORF">DSO57_1001557</name>
</gene>
<evidence type="ECO:0000313" key="2">
    <source>
        <dbReference type="Proteomes" id="UP001165960"/>
    </source>
</evidence>
<name>A0ACC2RNZ1_9FUNG</name>
<evidence type="ECO:0000313" key="1">
    <source>
        <dbReference type="EMBL" id="KAJ9051798.1"/>
    </source>
</evidence>
<dbReference type="EMBL" id="QTSX02007103">
    <property type="protein sequence ID" value="KAJ9051798.1"/>
    <property type="molecule type" value="Genomic_DNA"/>
</dbReference>
<dbReference type="Proteomes" id="UP001165960">
    <property type="component" value="Unassembled WGS sequence"/>
</dbReference>
<accession>A0ACC2RNZ1</accession>
<proteinExistence type="predicted"/>
<protein>
    <submittedName>
        <fullName evidence="1">Uncharacterized protein</fullName>
    </submittedName>
</protein>